<evidence type="ECO:0000313" key="2">
    <source>
        <dbReference type="Proteomes" id="UP000095751"/>
    </source>
</evidence>
<dbReference type="OrthoDB" id="62798at2759"/>
<dbReference type="KEGG" id="fcy:FRACYDRAFT_258702"/>
<accession>A0A1E7EIF1</accession>
<dbReference type="InParanoid" id="A0A1E7EIF1"/>
<keyword evidence="2" id="KW-1185">Reference proteome</keyword>
<dbReference type="EMBL" id="KV784579">
    <property type="protein sequence ID" value="OEU05674.1"/>
    <property type="molecule type" value="Genomic_DNA"/>
</dbReference>
<reference evidence="1 2" key="1">
    <citation type="submission" date="2016-09" db="EMBL/GenBank/DDBJ databases">
        <title>Extensive genetic diversity and differential bi-allelic expression allows diatom success in the polar Southern Ocean.</title>
        <authorList>
            <consortium name="DOE Joint Genome Institute"/>
            <person name="Mock T."/>
            <person name="Otillar R.P."/>
            <person name="Strauss J."/>
            <person name="Dupont C."/>
            <person name="Frickenhaus S."/>
            <person name="Maumus F."/>
            <person name="Mcmullan M."/>
            <person name="Sanges R."/>
            <person name="Schmutz J."/>
            <person name="Toseland A."/>
            <person name="Valas R."/>
            <person name="Veluchamy A."/>
            <person name="Ward B.J."/>
            <person name="Allen A."/>
            <person name="Barry K."/>
            <person name="Falciatore A."/>
            <person name="Ferrante M."/>
            <person name="Fortunato A.E."/>
            <person name="Gloeckner G."/>
            <person name="Gruber A."/>
            <person name="Hipkin R."/>
            <person name="Janech M."/>
            <person name="Kroth P."/>
            <person name="Leese F."/>
            <person name="Lindquist E."/>
            <person name="Lyon B.R."/>
            <person name="Martin J."/>
            <person name="Mayer C."/>
            <person name="Parker M."/>
            <person name="Quesneville H."/>
            <person name="Raymond J."/>
            <person name="Uhlig C."/>
            <person name="Valentin K.U."/>
            <person name="Worden A.Z."/>
            <person name="Armbrust E.V."/>
            <person name="Bowler C."/>
            <person name="Green B."/>
            <person name="Moulton V."/>
            <person name="Van Oosterhout C."/>
            <person name="Grigoriev I."/>
        </authorList>
    </citation>
    <scope>NUCLEOTIDE SEQUENCE [LARGE SCALE GENOMIC DNA]</scope>
    <source>
        <strain evidence="1 2">CCMP1102</strain>
    </source>
</reference>
<sequence length="189" mass="20698">MRPTWKKEHVHFALKTHTDSGHSIDFAGAQLHVSLIDSKTSAIIGSHCLNLAHLIITSREKEQLIPAPTKHKRGVGALNSSSFKNQAYQFAPSPSSALQSTRHNEANKLPHAVQKAANSLKGFVDESSNLFKTIAADLGSKGLGKRSSQRRDVDKFGIKSLRINEALIEGGLVIGHIKCSIDIWWMGEE</sequence>
<dbReference type="Proteomes" id="UP000095751">
    <property type="component" value="Unassembled WGS sequence"/>
</dbReference>
<proteinExistence type="predicted"/>
<name>A0A1E7EIF1_9STRA</name>
<protein>
    <submittedName>
        <fullName evidence="1">Uncharacterized protein</fullName>
    </submittedName>
</protein>
<evidence type="ECO:0000313" key="1">
    <source>
        <dbReference type="EMBL" id="OEU05674.1"/>
    </source>
</evidence>
<dbReference type="AlphaFoldDB" id="A0A1E7EIF1"/>
<gene>
    <name evidence="1" type="ORF">FRACYDRAFT_258702</name>
</gene>
<organism evidence="1 2">
    <name type="scientific">Fragilariopsis cylindrus CCMP1102</name>
    <dbReference type="NCBI Taxonomy" id="635003"/>
    <lineage>
        <taxon>Eukaryota</taxon>
        <taxon>Sar</taxon>
        <taxon>Stramenopiles</taxon>
        <taxon>Ochrophyta</taxon>
        <taxon>Bacillariophyta</taxon>
        <taxon>Bacillariophyceae</taxon>
        <taxon>Bacillariophycidae</taxon>
        <taxon>Bacillariales</taxon>
        <taxon>Bacillariaceae</taxon>
        <taxon>Fragilariopsis</taxon>
    </lineage>
</organism>